<dbReference type="AlphaFoldDB" id="A0AAW1LLD2"/>
<sequence length="234" mass="27668">MFNPVLKCTNLIILEYNENNNILWYLCLVYGEPVFANRKSSWDTIGVHLKNLTEPFVLLGDVNQVEMCTDKHGGDSTFIQGVVWFNNWKLAMNLVDIPFKGPRFTWCNKRKGEDRLYERLDKAYASHDWFTMYSDVGVFHHPIQISDHAPIEIDFTLNRLQGKRPYRIEAWNLDCTDYMEAIKENWKVKFEGSMAYRCTRKPAHIRNTMMNWSINKRKEWASEWISLTNNSRKG</sequence>
<gene>
    <name evidence="1" type="ORF">RND81_04G135100</name>
</gene>
<accession>A0AAW1LLD2</accession>
<comment type="caution">
    <text evidence="1">The sequence shown here is derived from an EMBL/GenBank/DDBJ whole genome shotgun (WGS) entry which is preliminary data.</text>
</comment>
<protein>
    <submittedName>
        <fullName evidence="1">Uncharacterized protein</fullName>
    </submittedName>
</protein>
<dbReference type="InterPro" id="IPR036691">
    <property type="entry name" value="Endo/exonu/phosph_ase_sf"/>
</dbReference>
<keyword evidence="2" id="KW-1185">Reference proteome</keyword>
<dbReference type="SUPFAM" id="SSF56219">
    <property type="entry name" value="DNase I-like"/>
    <property type="match status" value="1"/>
</dbReference>
<dbReference type="Gene3D" id="3.60.10.10">
    <property type="entry name" value="Endonuclease/exonuclease/phosphatase"/>
    <property type="match status" value="1"/>
</dbReference>
<dbReference type="PANTHER" id="PTHR33710">
    <property type="entry name" value="BNAC02G09200D PROTEIN"/>
    <property type="match status" value="1"/>
</dbReference>
<dbReference type="Proteomes" id="UP001443914">
    <property type="component" value="Unassembled WGS sequence"/>
</dbReference>
<organism evidence="1 2">
    <name type="scientific">Saponaria officinalis</name>
    <name type="common">Common soapwort</name>
    <name type="synonym">Lychnis saponaria</name>
    <dbReference type="NCBI Taxonomy" id="3572"/>
    <lineage>
        <taxon>Eukaryota</taxon>
        <taxon>Viridiplantae</taxon>
        <taxon>Streptophyta</taxon>
        <taxon>Embryophyta</taxon>
        <taxon>Tracheophyta</taxon>
        <taxon>Spermatophyta</taxon>
        <taxon>Magnoliopsida</taxon>
        <taxon>eudicotyledons</taxon>
        <taxon>Gunneridae</taxon>
        <taxon>Pentapetalae</taxon>
        <taxon>Caryophyllales</taxon>
        <taxon>Caryophyllaceae</taxon>
        <taxon>Caryophylleae</taxon>
        <taxon>Saponaria</taxon>
    </lineage>
</organism>
<dbReference type="EMBL" id="JBDFQZ010000004">
    <property type="protein sequence ID" value="KAK9734368.1"/>
    <property type="molecule type" value="Genomic_DNA"/>
</dbReference>
<evidence type="ECO:0000313" key="1">
    <source>
        <dbReference type="EMBL" id="KAK9734368.1"/>
    </source>
</evidence>
<name>A0AAW1LLD2_SAPOF</name>
<dbReference type="PANTHER" id="PTHR33710:SF79">
    <property type="entry name" value="OS06G0205337 PROTEIN"/>
    <property type="match status" value="1"/>
</dbReference>
<reference evidence="1" key="1">
    <citation type="submission" date="2024-03" db="EMBL/GenBank/DDBJ databases">
        <title>WGS assembly of Saponaria officinalis var. Norfolk2.</title>
        <authorList>
            <person name="Jenkins J."/>
            <person name="Shu S."/>
            <person name="Grimwood J."/>
            <person name="Barry K."/>
            <person name="Goodstein D."/>
            <person name="Schmutz J."/>
            <person name="Leebens-Mack J."/>
            <person name="Osbourn A."/>
        </authorList>
    </citation>
    <scope>NUCLEOTIDE SEQUENCE [LARGE SCALE GENOMIC DNA]</scope>
    <source>
        <strain evidence="1">JIC</strain>
    </source>
</reference>
<proteinExistence type="predicted"/>
<evidence type="ECO:0000313" key="2">
    <source>
        <dbReference type="Proteomes" id="UP001443914"/>
    </source>
</evidence>